<reference evidence="1" key="1">
    <citation type="submission" date="2022-07" db="EMBL/GenBank/DDBJ databases">
        <title>Prevotella copri.</title>
        <authorList>
            <person name="Yang C."/>
        </authorList>
    </citation>
    <scope>NUCLEOTIDE SEQUENCE</scope>
    <source>
        <strain evidence="1">HF1805</strain>
    </source>
</reference>
<proteinExistence type="predicted"/>
<dbReference type="RefSeq" id="WP_254970071.1">
    <property type="nucleotide sequence ID" value="NZ_JANDWU010000026.1"/>
</dbReference>
<evidence type="ECO:0000313" key="2">
    <source>
        <dbReference type="Proteomes" id="UP001205506"/>
    </source>
</evidence>
<accession>A0AAW5IAS8</accession>
<dbReference type="Proteomes" id="UP001205506">
    <property type="component" value="Unassembled WGS sequence"/>
</dbReference>
<dbReference type="AlphaFoldDB" id="A0AAW5IAS8"/>
<name>A0AAW5IAS8_9BACT</name>
<comment type="caution">
    <text evidence="1">The sequence shown here is derived from an EMBL/GenBank/DDBJ whole genome shotgun (WGS) entry which is preliminary data.</text>
</comment>
<gene>
    <name evidence="1" type="ORF">NNC68_12430</name>
</gene>
<dbReference type="EMBL" id="JANDWU010000026">
    <property type="protein sequence ID" value="MCP9550269.1"/>
    <property type="molecule type" value="Genomic_DNA"/>
</dbReference>
<sequence length="287" mass="33945">MFENANTAEEKLQELLKQSNVKDIQDCSEGLFWGIGNYPMKDCIFIFRREDKEKYIRVEVFPSYEDLRKEKAFFERMKNDCLEGGCFERLGRLYDWYENGTKENAPHPADMFYADAIKTTEYKNVWNLEDNEFKGGDIVTCKDNLPFIYAGKWHNKFDNVTRYRSYAGIDSNGELDMQYNKAWRISCNHGRIKPATEEQKKLLFGMIEKTGMTWNKNLFCFQKAITKDMSLKIGEMILVRNTDKETWKPAFFSRYTKWNGETVCNIIDASDKKFSQFIKYDNNLAYK</sequence>
<protein>
    <submittedName>
        <fullName evidence="1">Uncharacterized protein</fullName>
    </submittedName>
</protein>
<organism evidence="1 2">
    <name type="scientific">Segatella copri</name>
    <dbReference type="NCBI Taxonomy" id="165179"/>
    <lineage>
        <taxon>Bacteria</taxon>
        <taxon>Pseudomonadati</taxon>
        <taxon>Bacteroidota</taxon>
        <taxon>Bacteroidia</taxon>
        <taxon>Bacteroidales</taxon>
        <taxon>Prevotellaceae</taxon>
        <taxon>Segatella</taxon>
    </lineage>
</organism>
<evidence type="ECO:0000313" key="1">
    <source>
        <dbReference type="EMBL" id="MCP9550269.1"/>
    </source>
</evidence>